<sequence length="93" mass="10483">MLDKLLTGSRIARHLVIRNRGTEITLLRRPPKRNGRRDTYLKKTLLRLLSLVLALEELAGPICCCSLAINLIYSTSFVVVIVVLNSFGNVYLD</sequence>
<keyword evidence="1" id="KW-0472">Membrane</keyword>
<keyword evidence="6" id="KW-1185">Reference proteome</keyword>
<dbReference type="EMBL" id="BGPR01064575">
    <property type="protein sequence ID" value="GBO39522.1"/>
    <property type="molecule type" value="Genomic_DNA"/>
</dbReference>
<organism evidence="3 6">
    <name type="scientific">Araneus ventricosus</name>
    <name type="common">Orbweaver spider</name>
    <name type="synonym">Epeira ventricosa</name>
    <dbReference type="NCBI Taxonomy" id="182803"/>
    <lineage>
        <taxon>Eukaryota</taxon>
        <taxon>Metazoa</taxon>
        <taxon>Ecdysozoa</taxon>
        <taxon>Arthropoda</taxon>
        <taxon>Chelicerata</taxon>
        <taxon>Arachnida</taxon>
        <taxon>Araneae</taxon>
        <taxon>Araneomorphae</taxon>
        <taxon>Entelegynae</taxon>
        <taxon>Araneoidea</taxon>
        <taxon>Araneidae</taxon>
        <taxon>Araneus</taxon>
    </lineage>
</organism>
<keyword evidence="1" id="KW-1133">Transmembrane helix</keyword>
<evidence type="ECO:0000313" key="6">
    <source>
        <dbReference type="Proteomes" id="UP000499080"/>
    </source>
</evidence>
<proteinExistence type="predicted"/>
<gene>
    <name evidence="5" type="ORF">AVEN_133500_1</name>
    <name evidence="3" type="ORF">AVEN_213651_1</name>
    <name evidence="4" type="ORF">AVEN_238033_1</name>
    <name evidence="2" type="ORF">AVEN_82107_1</name>
</gene>
<evidence type="ECO:0000313" key="3">
    <source>
        <dbReference type="EMBL" id="GBO39488.1"/>
    </source>
</evidence>
<dbReference type="Proteomes" id="UP000499080">
    <property type="component" value="Unassembled WGS sequence"/>
</dbReference>
<evidence type="ECO:0000313" key="5">
    <source>
        <dbReference type="EMBL" id="GBO39525.1"/>
    </source>
</evidence>
<protein>
    <submittedName>
        <fullName evidence="3">Uncharacterized protein</fullName>
    </submittedName>
</protein>
<keyword evidence="1" id="KW-0812">Transmembrane</keyword>
<dbReference type="EMBL" id="BGPR01064580">
    <property type="protein sequence ID" value="GBO39525.1"/>
    <property type="molecule type" value="Genomic_DNA"/>
</dbReference>
<evidence type="ECO:0000256" key="1">
    <source>
        <dbReference type="SAM" id="Phobius"/>
    </source>
</evidence>
<evidence type="ECO:0000313" key="2">
    <source>
        <dbReference type="EMBL" id="GBO39484.1"/>
    </source>
</evidence>
<evidence type="ECO:0000313" key="4">
    <source>
        <dbReference type="EMBL" id="GBO39522.1"/>
    </source>
</evidence>
<reference evidence="3 6" key="1">
    <citation type="journal article" date="2019" name="Sci. Rep.">
        <title>Orb-weaving spider Araneus ventricosus genome elucidates the spidroin gene catalogue.</title>
        <authorList>
            <person name="Kono N."/>
            <person name="Nakamura H."/>
            <person name="Ohtoshi R."/>
            <person name="Moran D.A.P."/>
            <person name="Shinohara A."/>
            <person name="Yoshida Y."/>
            <person name="Fujiwara M."/>
            <person name="Mori M."/>
            <person name="Tomita M."/>
            <person name="Arakawa K."/>
        </authorList>
    </citation>
    <scope>NUCLEOTIDE SEQUENCE [LARGE SCALE GENOMIC DNA]</scope>
</reference>
<dbReference type="EMBL" id="BGPR01064525">
    <property type="protein sequence ID" value="GBO39488.1"/>
    <property type="molecule type" value="Genomic_DNA"/>
</dbReference>
<accession>A0A4Y2WRX9</accession>
<dbReference type="AlphaFoldDB" id="A0A4Y2WRX9"/>
<feature type="transmembrane region" description="Helical" evidence="1">
    <location>
        <begin position="75"/>
        <end position="92"/>
    </location>
</feature>
<dbReference type="EMBL" id="BGPR01064521">
    <property type="protein sequence ID" value="GBO39484.1"/>
    <property type="molecule type" value="Genomic_DNA"/>
</dbReference>
<dbReference type="OrthoDB" id="6414210at2759"/>
<comment type="caution">
    <text evidence="3">The sequence shown here is derived from an EMBL/GenBank/DDBJ whole genome shotgun (WGS) entry which is preliminary data.</text>
</comment>
<name>A0A4Y2WRX9_ARAVE</name>